<name>A0A6M4ATW4_9SPHN</name>
<comment type="similarity">
    <text evidence="2">Belongs to the CopC family.</text>
</comment>
<keyword evidence="3 6" id="KW-0732">Signal</keyword>
<dbReference type="AlphaFoldDB" id="A0A6M4ATW4"/>
<dbReference type="GO" id="GO:0042597">
    <property type="term" value="C:periplasmic space"/>
    <property type="evidence" value="ECO:0007669"/>
    <property type="project" value="UniProtKB-SubCell"/>
</dbReference>
<feature type="signal peptide" evidence="6">
    <location>
        <begin position="1"/>
        <end position="23"/>
    </location>
</feature>
<dbReference type="InterPro" id="IPR007348">
    <property type="entry name" value="CopC_dom"/>
</dbReference>
<protein>
    <submittedName>
        <fullName evidence="8">Copper homeostasis periplasmic binding protein CopC</fullName>
    </submittedName>
</protein>
<evidence type="ECO:0000256" key="3">
    <source>
        <dbReference type="ARBA" id="ARBA00022729"/>
    </source>
</evidence>
<evidence type="ECO:0000313" key="8">
    <source>
        <dbReference type="EMBL" id="QJQ32568.1"/>
    </source>
</evidence>
<evidence type="ECO:0000256" key="6">
    <source>
        <dbReference type="SAM" id="SignalP"/>
    </source>
</evidence>
<dbReference type="NCBIfam" id="NF033814">
    <property type="entry name" value="copper_CopC"/>
    <property type="match status" value="1"/>
</dbReference>
<evidence type="ECO:0000313" key="9">
    <source>
        <dbReference type="Proteomes" id="UP000503018"/>
    </source>
</evidence>
<dbReference type="Pfam" id="PF04234">
    <property type="entry name" value="CopC"/>
    <property type="match status" value="1"/>
</dbReference>
<dbReference type="InterPro" id="IPR014755">
    <property type="entry name" value="Cu-Rt/internalin_Ig-like"/>
</dbReference>
<keyword evidence="4" id="KW-0574">Periplasm</keyword>
<evidence type="ECO:0000256" key="4">
    <source>
        <dbReference type="ARBA" id="ARBA00022764"/>
    </source>
</evidence>
<evidence type="ECO:0000256" key="2">
    <source>
        <dbReference type="ARBA" id="ARBA00010509"/>
    </source>
</evidence>
<dbReference type="Proteomes" id="UP000503018">
    <property type="component" value="Chromosome"/>
</dbReference>
<dbReference type="InterPro" id="IPR014756">
    <property type="entry name" value="Ig_E-set"/>
</dbReference>
<reference evidence="8 9" key="1">
    <citation type="submission" date="2020-01" db="EMBL/GenBank/DDBJ databases">
        <title>Sphingomonas sp. strain CSW-10.</title>
        <authorList>
            <person name="Chen W.-M."/>
        </authorList>
    </citation>
    <scope>NUCLEOTIDE SEQUENCE [LARGE SCALE GENOMIC DNA]</scope>
    <source>
        <strain evidence="8 9">CSW-10</strain>
    </source>
</reference>
<gene>
    <name evidence="8" type="primary">copC</name>
    <name evidence="8" type="ORF">GV829_08980</name>
</gene>
<sequence>MRISSLAAALTLLAVAATPVGVAAHTQLAASTPAQSSTVARPRTVTLTFAEAVSPTASAASIVMTAMPGVPNHGEMVIRNFTTAWSSDNKTMTLTLRQPLPVGSYDVRWQATGADGHRVTGTVSFTVN</sequence>
<dbReference type="EMBL" id="CP053015">
    <property type="protein sequence ID" value="QJQ32568.1"/>
    <property type="molecule type" value="Genomic_DNA"/>
</dbReference>
<accession>A0A6M4ATW4</accession>
<dbReference type="GO" id="GO:0046688">
    <property type="term" value="P:response to copper ion"/>
    <property type="evidence" value="ECO:0007669"/>
    <property type="project" value="InterPro"/>
</dbReference>
<dbReference type="GO" id="GO:0005507">
    <property type="term" value="F:copper ion binding"/>
    <property type="evidence" value="ECO:0007669"/>
    <property type="project" value="InterPro"/>
</dbReference>
<organism evidence="8 9">
    <name type="scientific">Sphingomonas lacunae</name>
    <dbReference type="NCBI Taxonomy" id="2698828"/>
    <lineage>
        <taxon>Bacteria</taxon>
        <taxon>Pseudomonadati</taxon>
        <taxon>Pseudomonadota</taxon>
        <taxon>Alphaproteobacteria</taxon>
        <taxon>Sphingomonadales</taxon>
        <taxon>Sphingomonadaceae</taxon>
        <taxon>Sphingomonas</taxon>
    </lineage>
</organism>
<dbReference type="Gene3D" id="2.60.40.1220">
    <property type="match status" value="1"/>
</dbReference>
<keyword evidence="5" id="KW-0186">Copper</keyword>
<evidence type="ECO:0000256" key="5">
    <source>
        <dbReference type="ARBA" id="ARBA00023008"/>
    </source>
</evidence>
<keyword evidence="9" id="KW-1185">Reference proteome</keyword>
<comment type="subcellular location">
    <subcellularLocation>
        <location evidence="1">Periplasm</location>
    </subcellularLocation>
</comment>
<proteinExistence type="inferred from homology"/>
<dbReference type="KEGG" id="slan:GV829_08980"/>
<evidence type="ECO:0000259" key="7">
    <source>
        <dbReference type="Pfam" id="PF04234"/>
    </source>
</evidence>
<evidence type="ECO:0000256" key="1">
    <source>
        <dbReference type="ARBA" id="ARBA00004418"/>
    </source>
</evidence>
<dbReference type="SUPFAM" id="SSF81296">
    <property type="entry name" value="E set domains"/>
    <property type="match status" value="1"/>
</dbReference>
<feature type="domain" description="CopC" evidence="7">
    <location>
        <begin position="25"/>
        <end position="127"/>
    </location>
</feature>
<dbReference type="InterPro" id="IPR047685">
    <property type="entry name" value="CopC-like"/>
</dbReference>
<feature type="chain" id="PRO_5026875131" evidence="6">
    <location>
        <begin position="24"/>
        <end position="128"/>
    </location>
</feature>
<dbReference type="RefSeq" id="WP_169945957.1">
    <property type="nucleotide sequence ID" value="NZ_CP053015.1"/>
</dbReference>